<comment type="caution">
    <text evidence="9">The sequence shown here is derived from an EMBL/GenBank/DDBJ whole genome shotgun (WGS) entry which is preliminary data.</text>
</comment>
<dbReference type="PROSITE" id="PS50893">
    <property type="entry name" value="ABC_TRANSPORTER_2"/>
    <property type="match status" value="1"/>
</dbReference>
<dbReference type="InterPro" id="IPR003439">
    <property type="entry name" value="ABC_transporter-like_ATP-bd"/>
</dbReference>
<evidence type="ECO:0000256" key="4">
    <source>
        <dbReference type="ARBA" id="ARBA00022741"/>
    </source>
</evidence>
<dbReference type="Pfam" id="PF00005">
    <property type="entry name" value="ABC_tran"/>
    <property type="match status" value="1"/>
</dbReference>
<feature type="domain" description="ABC transporter" evidence="8">
    <location>
        <begin position="2"/>
        <end position="249"/>
    </location>
</feature>
<dbReference type="GO" id="GO:0005886">
    <property type="term" value="C:plasma membrane"/>
    <property type="evidence" value="ECO:0007669"/>
    <property type="project" value="UniProtKB-SubCell"/>
</dbReference>
<comment type="subcellular location">
    <subcellularLocation>
        <location evidence="1">Cell membrane</location>
        <topology evidence="1">Peripheral membrane protein</topology>
    </subcellularLocation>
</comment>
<dbReference type="SMART" id="SM00382">
    <property type="entry name" value="AAA"/>
    <property type="match status" value="1"/>
</dbReference>
<dbReference type="InterPro" id="IPR003593">
    <property type="entry name" value="AAA+_ATPase"/>
</dbReference>
<evidence type="ECO:0000313" key="9">
    <source>
        <dbReference type="EMBL" id="KHE74025.1"/>
    </source>
</evidence>
<evidence type="ECO:0000313" key="10">
    <source>
        <dbReference type="Proteomes" id="UP000030664"/>
    </source>
</evidence>
<dbReference type="eggNOG" id="COG1101">
    <property type="taxonomic scope" value="Bacteria"/>
</dbReference>
<evidence type="ECO:0000256" key="1">
    <source>
        <dbReference type="ARBA" id="ARBA00004202"/>
    </source>
</evidence>
<dbReference type="InterPro" id="IPR017871">
    <property type="entry name" value="ABC_transporter-like_CS"/>
</dbReference>
<keyword evidence="6" id="KW-0472">Membrane</keyword>
<accession>A0A0B0DB89</accession>
<dbReference type="PANTHER" id="PTHR42788:SF7">
    <property type="entry name" value="NITRATE ABC TRANSPORTER ATP-BINDING PROTEIN"/>
    <property type="match status" value="1"/>
</dbReference>
<name>A0A0B0DB89_9MICC</name>
<dbReference type="PANTHER" id="PTHR42788">
    <property type="entry name" value="TAURINE IMPORT ATP-BINDING PROTEIN-RELATED"/>
    <property type="match status" value="1"/>
</dbReference>
<dbReference type="Gene3D" id="3.40.50.300">
    <property type="entry name" value="P-loop containing nucleotide triphosphate hydrolases"/>
    <property type="match status" value="1"/>
</dbReference>
<protein>
    <submittedName>
        <fullName evidence="9">ABC transporter ATP-binding protein</fullName>
    </submittedName>
</protein>
<keyword evidence="5 9" id="KW-0067">ATP-binding</keyword>
<dbReference type="GO" id="GO:0005524">
    <property type="term" value="F:ATP binding"/>
    <property type="evidence" value="ECO:0007669"/>
    <property type="project" value="UniProtKB-KW"/>
</dbReference>
<evidence type="ECO:0000256" key="5">
    <source>
        <dbReference type="ARBA" id="ARBA00022840"/>
    </source>
</evidence>
<keyword evidence="4" id="KW-0547">Nucleotide-binding</keyword>
<evidence type="ECO:0000256" key="7">
    <source>
        <dbReference type="SAM" id="MobiDB-lite"/>
    </source>
</evidence>
<feature type="region of interest" description="Disordered" evidence="7">
    <location>
        <begin position="270"/>
        <end position="302"/>
    </location>
</feature>
<dbReference type="Proteomes" id="UP000030664">
    <property type="component" value="Unassembled WGS sequence"/>
</dbReference>
<sequence length="302" mass="32576">MLNVQDVRKTFFAGTVNERVALNGVSLTVNPGDFVTVIGSNGAGKSTLLNTVSGTIIPDSGRITVGDRDVTRLPEHRKATWISRVFQDPMKGSSPTLSIEQNMAIAQRRGRSRGLARGVTRARRHEFEQELKTLELGLEHRLGAKVGLLSGGQRQALSLLMATFSAPEILLLDEHTAALDPQRAQHVTEITERIVNERHLTTLMVTHNMEQALRLGNRLIMMHEGRILFELDAQQKAEATVADLLAEFRKLQAATGEPALDDATLLETARSAEPAGAPSRGARAHGAPTGGSSAPGVSPEGH</sequence>
<dbReference type="GO" id="GO:0016887">
    <property type="term" value="F:ATP hydrolysis activity"/>
    <property type="evidence" value="ECO:0007669"/>
    <property type="project" value="InterPro"/>
</dbReference>
<dbReference type="EMBL" id="JROM01000041">
    <property type="protein sequence ID" value="KHE74025.1"/>
    <property type="molecule type" value="Genomic_DNA"/>
</dbReference>
<dbReference type="PROSITE" id="PS00211">
    <property type="entry name" value="ABC_TRANSPORTER_1"/>
    <property type="match status" value="1"/>
</dbReference>
<dbReference type="STRING" id="223184.AS25_09710"/>
<evidence type="ECO:0000256" key="3">
    <source>
        <dbReference type="ARBA" id="ARBA00022475"/>
    </source>
</evidence>
<reference evidence="9 10" key="1">
    <citation type="submission" date="2014-09" db="EMBL/GenBank/DDBJ databases">
        <title>High-quality draft genome sequence of Kocuria marina SO9-6, an actinobacterium isolated from a copper mine.</title>
        <authorList>
            <person name="Castro D.B."/>
            <person name="Pereira L.B."/>
            <person name="Silva M.V."/>
            <person name="Silva B.P."/>
            <person name="Zanardi B.R."/>
            <person name="Carlos C."/>
            <person name="Belgini D.R."/>
            <person name="Limache E.G."/>
            <person name="Lacerda G.V."/>
            <person name="Nery M.B."/>
            <person name="Gomes M.B."/>
            <person name="Souza S."/>
            <person name="Silva T.M."/>
            <person name="Rodrigues V.D."/>
            <person name="Paulino L.C."/>
            <person name="Vicentini R."/>
            <person name="Ferraz L.F."/>
            <person name="Ottoboni L.M."/>
        </authorList>
    </citation>
    <scope>NUCLEOTIDE SEQUENCE [LARGE SCALE GENOMIC DNA]</scope>
    <source>
        <strain evidence="9 10">SO9-6</strain>
    </source>
</reference>
<dbReference type="RefSeq" id="WP_035964683.1">
    <property type="nucleotide sequence ID" value="NZ_JAQDPS010000001.1"/>
</dbReference>
<evidence type="ECO:0000256" key="2">
    <source>
        <dbReference type="ARBA" id="ARBA00022448"/>
    </source>
</evidence>
<dbReference type="SUPFAM" id="SSF52540">
    <property type="entry name" value="P-loop containing nucleoside triphosphate hydrolases"/>
    <property type="match status" value="1"/>
</dbReference>
<evidence type="ECO:0000256" key="6">
    <source>
        <dbReference type="ARBA" id="ARBA00023136"/>
    </source>
</evidence>
<proteinExistence type="predicted"/>
<keyword evidence="3" id="KW-1003">Cell membrane</keyword>
<dbReference type="InterPro" id="IPR027417">
    <property type="entry name" value="P-loop_NTPase"/>
</dbReference>
<dbReference type="InterPro" id="IPR050166">
    <property type="entry name" value="ABC_transporter_ATP-bind"/>
</dbReference>
<dbReference type="AlphaFoldDB" id="A0A0B0DB89"/>
<evidence type="ECO:0000259" key="8">
    <source>
        <dbReference type="PROSITE" id="PS50893"/>
    </source>
</evidence>
<gene>
    <name evidence="9" type="ORF">AS25_09710</name>
</gene>
<organism evidence="9 10">
    <name type="scientific">Kocuria marina</name>
    <dbReference type="NCBI Taxonomy" id="223184"/>
    <lineage>
        <taxon>Bacteria</taxon>
        <taxon>Bacillati</taxon>
        <taxon>Actinomycetota</taxon>
        <taxon>Actinomycetes</taxon>
        <taxon>Micrococcales</taxon>
        <taxon>Micrococcaceae</taxon>
        <taxon>Kocuria</taxon>
    </lineage>
</organism>
<keyword evidence="2" id="KW-0813">Transport</keyword>